<comment type="caution">
    <text evidence="1">The sequence shown here is derived from an EMBL/GenBank/DDBJ whole genome shotgun (WGS) entry which is preliminary data.</text>
</comment>
<dbReference type="Proteomes" id="UP000011769">
    <property type="component" value="Unassembled WGS sequence"/>
</dbReference>
<name>A0ABN0IUF9_9STRE</name>
<gene>
    <name evidence="1" type="ORF">SPJ1_0516</name>
</gene>
<reference evidence="1 2" key="1">
    <citation type="journal article" date="2013" name="PLoS ONE">
        <title>Comparative Genomic Characterization of Three Streptococcus parauberis Strains in Fish Pathogen, as Assessed by Wide-Genome Analyses.</title>
        <authorList>
            <person name="Nho S.W."/>
            <person name="Hikima J."/>
            <person name="Park S.B."/>
            <person name="Jang H.B."/>
            <person name="Cha I.S."/>
            <person name="Yasuike M."/>
            <person name="Nakamura Y."/>
            <person name="Fujiwara A."/>
            <person name="Sano M."/>
            <person name="Kanai K."/>
            <person name="Kondo H."/>
            <person name="Hirono I."/>
            <person name="Takeyama H."/>
            <person name="Aoki T."/>
            <person name="Jung T.S."/>
        </authorList>
    </citation>
    <scope>NUCLEOTIDE SEQUENCE [LARGE SCALE GENOMIC DNA]</scope>
    <source>
        <strain evidence="1 2">KRS-02083</strain>
    </source>
</reference>
<dbReference type="EMBL" id="ALYM01000001">
    <property type="protein sequence ID" value="EMG26554.1"/>
    <property type="molecule type" value="Genomic_DNA"/>
</dbReference>
<sequence length="44" mass="5379">MKKKLTLEEIKLEKMLSKIERDLTEKKHAPNFRKKYKQYSGIKK</sequence>
<keyword evidence="2" id="KW-1185">Reference proteome</keyword>
<evidence type="ECO:0000313" key="2">
    <source>
        <dbReference type="Proteomes" id="UP000011769"/>
    </source>
</evidence>
<evidence type="ECO:0000313" key="1">
    <source>
        <dbReference type="EMBL" id="EMG26554.1"/>
    </source>
</evidence>
<proteinExistence type="predicted"/>
<evidence type="ECO:0008006" key="3">
    <source>
        <dbReference type="Google" id="ProtNLM"/>
    </source>
</evidence>
<accession>A0ABN0IUF9</accession>
<organism evidence="1 2">
    <name type="scientific">Streptococcus parauberis KRS-02083</name>
    <dbReference type="NCBI Taxonomy" id="1207545"/>
    <lineage>
        <taxon>Bacteria</taxon>
        <taxon>Bacillati</taxon>
        <taxon>Bacillota</taxon>
        <taxon>Bacilli</taxon>
        <taxon>Lactobacillales</taxon>
        <taxon>Streptococcaceae</taxon>
        <taxon>Streptococcus</taxon>
    </lineage>
</organism>
<protein>
    <recommendedName>
        <fullName evidence="3">50S ribosomal protein L29</fullName>
    </recommendedName>
</protein>